<keyword evidence="3" id="KW-1185">Reference proteome</keyword>
<evidence type="ECO:0000313" key="3">
    <source>
        <dbReference type="Proteomes" id="UP000814176"/>
    </source>
</evidence>
<dbReference type="RefSeq" id="XP_047779649.1">
    <property type="nucleotide sequence ID" value="XM_047919302.1"/>
</dbReference>
<gene>
    <name evidence="2" type="ORF">C8Q71DRAFT_553206</name>
</gene>
<accession>A0ABQ8KIB0</accession>
<dbReference type="EMBL" id="JADCUA010000008">
    <property type="protein sequence ID" value="KAH9837611.1"/>
    <property type="molecule type" value="Genomic_DNA"/>
</dbReference>
<organism evidence="2 3">
    <name type="scientific">Rhodofomes roseus</name>
    <dbReference type="NCBI Taxonomy" id="34475"/>
    <lineage>
        <taxon>Eukaryota</taxon>
        <taxon>Fungi</taxon>
        <taxon>Dikarya</taxon>
        <taxon>Basidiomycota</taxon>
        <taxon>Agaricomycotina</taxon>
        <taxon>Agaricomycetes</taxon>
        <taxon>Polyporales</taxon>
        <taxon>Rhodofomes</taxon>
    </lineage>
</organism>
<reference evidence="2 3" key="1">
    <citation type="journal article" date="2021" name="Environ. Microbiol.">
        <title>Gene family expansions and transcriptome signatures uncover fungal adaptations to wood decay.</title>
        <authorList>
            <person name="Hage H."/>
            <person name="Miyauchi S."/>
            <person name="Viragh M."/>
            <person name="Drula E."/>
            <person name="Min B."/>
            <person name="Chaduli D."/>
            <person name="Navarro D."/>
            <person name="Favel A."/>
            <person name="Norest M."/>
            <person name="Lesage-Meessen L."/>
            <person name="Balint B."/>
            <person name="Merenyi Z."/>
            <person name="de Eugenio L."/>
            <person name="Morin E."/>
            <person name="Martinez A.T."/>
            <person name="Baldrian P."/>
            <person name="Stursova M."/>
            <person name="Martinez M.J."/>
            <person name="Novotny C."/>
            <person name="Magnuson J.K."/>
            <person name="Spatafora J.W."/>
            <person name="Maurice S."/>
            <person name="Pangilinan J."/>
            <person name="Andreopoulos W."/>
            <person name="LaButti K."/>
            <person name="Hundley H."/>
            <person name="Na H."/>
            <person name="Kuo A."/>
            <person name="Barry K."/>
            <person name="Lipzen A."/>
            <person name="Henrissat B."/>
            <person name="Riley R."/>
            <person name="Ahrendt S."/>
            <person name="Nagy L.G."/>
            <person name="Grigoriev I.V."/>
            <person name="Martin F."/>
            <person name="Rosso M.N."/>
        </authorList>
    </citation>
    <scope>NUCLEOTIDE SEQUENCE [LARGE SCALE GENOMIC DNA]</scope>
    <source>
        <strain evidence="2 3">CIRM-BRFM 1785</strain>
    </source>
</reference>
<name>A0ABQ8KIB0_9APHY</name>
<proteinExistence type="predicted"/>
<comment type="caution">
    <text evidence="2">The sequence shown here is derived from an EMBL/GenBank/DDBJ whole genome shotgun (WGS) entry which is preliminary data.</text>
</comment>
<feature type="region of interest" description="Disordered" evidence="1">
    <location>
        <begin position="170"/>
        <end position="204"/>
    </location>
</feature>
<dbReference type="GeneID" id="72000034"/>
<evidence type="ECO:0000313" key="2">
    <source>
        <dbReference type="EMBL" id="KAH9837611.1"/>
    </source>
</evidence>
<dbReference type="Proteomes" id="UP000814176">
    <property type="component" value="Unassembled WGS sequence"/>
</dbReference>
<sequence>MIDCLRCYGLGCCATQVRRAHRTSDVSRSGLGTGSGAHDHLRYGPPQLITARQTRACPGAGSLSNRQCARCPPGASTRRETHARVVGQAVWEKATVLYMGSFAVGRSLLGCAPDARSAPPSLAQNGTARCVCTDVHSPPLPETSISRETCGIARVQAMFSRAQRRCVQDADGSPAVTPRHSLARAPQAPQVDGCPSPAGPRRAACPDTSIAVQHVGRRVHRSRRAALAVPAMA</sequence>
<evidence type="ECO:0000256" key="1">
    <source>
        <dbReference type="SAM" id="MobiDB-lite"/>
    </source>
</evidence>
<protein>
    <submittedName>
        <fullName evidence="2">Uncharacterized protein</fullName>
    </submittedName>
</protein>